<reference evidence="4" key="2">
    <citation type="submission" date="2012-11" db="EMBL/GenBank/DDBJ databases">
        <authorList>
            <person name="Kuo A."/>
            <person name="Curtis B.A."/>
            <person name="Tanifuji G."/>
            <person name="Burki F."/>
            <person name="Gruber A."/>
            <person name="Irimia M."/>
            <person name="Maruyama S."/>
            <person name="Arias M.C."/>
            <person name="Ball S.G."/>
            <person name="Gile G.H."/>
            <person name="Hirakawa Y."/>
            <person name="Hopkins J.F."/>
            <person name="Rensing S.A."/>
            <person name="Schmutz J."/>
            <person name="Symeonidi A."/>
            <person name="Elias M."/>
            <person name="Eveleigh R.J."/>
            <person name="Herman E.K."/>
            <person name="Klute M.J."/>
            <person name="Nakayama T."/>
            <person name="Obornik M."/>
            <person name="Reyes-Prieto A."/>
            <person name="Armbrust E.V."/>
            <person name="Aves S.J."/>
            <person name="Beiko R.G."/>
            <person name="Coutinho P."/>
            <person name="Dacks J.B."/>
            <person name="Durnford D.G."/>
            <person name="Fast N.M."/>
            <person name="Green B.R."/>
            <person name="Grisdale C."/>
            <person name="Hempe F."/>
            <person name="Henrissat B."/>
            <person name="Hoppner M.P."/>
            <person name="Ishida K.-I."/>
            <person name="Kim E."/>
            <person name="Koreny L."/>
            <person name="Kroth P.G."/>
            <person name="Liu Y."/>
            <person name="Malik S.-B."/>
            <person name="Maier U.G."/>
            <person name="McRose D."/>
            <person name="Mock T."/>
            <person name="Neilson J.A."/>
            <person name="Onodera N.T."/>
            <person name="Poole A.M."/>
            <person name="Pritham E.J."/>
            <person name="Richards T.A."/>
            <person name="Rocap G."/>
            <person name="Roy S.W."/>
            <person name="Sarai C."/>
            <person name="Schaack S."/>
            <person name="Shirato S."/>
            <person name="Slamovits C.H."/>
            <person name="Spencer D.F."/>
            <person name="Suzuki S."/>
            <person name="Worden A.Z."/>
            <person name="Zauner S."/>
            <person name="Barry K."/>
            <person name="Bell C."/>
            <person name="Bharti A.K."/>
            <person name="Crow J.A."/>
            <person name="Grimwood J."/>
            <person name="Kramer R."/>
            <person name="Lindquist E."/>
            <person name="Lucas S."/>
            <person name="Salamov A."/>
            <person name="McFadden G.I."/>
            <person name="Lane C.E."/>
            <person name="Keeling P.J."/>
            <person name="Gray M.W."/>
            <person name="Grigoriev I.V."/>
            <person name="Archibald J.M."/>
        </authorList>
    </citation>
    <scope>NUCLEOTIDE SEQUENCE</scope>
    <source>
        <strain evidence="4">CCMP2712</strain>
    </source>
</reference>
<reference evidence="2 4" key="1">
    <citation type="journal article" date="2012" name="Nature">
        <title>Algal genomes reveal evolutionary mosaicism and the fate of nucleomorphs.</title>
        <authorList>
            <consortium name="DOE Joint Genome Institute"/>
            <person name="Curtis B.A."/>
            <person name="Tanifuji G."/>
            <person name="Burki F."/>
            <person name="Gruber A."/>
            <person name="Irimia M."/>
            <person name="Maruyama S."/>
            <person name="Arias M.C."/>
            <person name="Ball S.G."/>
            <person name="Gile G.H."/>
            <person name="Hirakawa Y."/>
            <person name="Hopkins J.F."/>
            <person name="Kuo A."/>
            <person name="Rensing S.A."/>
            <person name="Schmutz J."/>
            <person name="Symeonidi A."/>
            <person name="Elias M."/>
            <person name="Eveleigh R.J."/>
            <person name="Herman E.K."/>
            <person name="Klute M.J."/>
            <person name="Nakayama T."/>
            <person name="Obornik M."/>
            <person name="Reyes-Prieto A."/>
            <person name="Armbrust E.V."/>
            <person name="Aves S.J."/>
            <person name="Beiko R.G."/>
            <person name="Coutinho P."/>
            <person name="Dacks J.B."/>
            <person name="Durnford D.G."/>
            <person name="Fast N.M."/>
            <person name="Green B.R."/>
            <person name="Grisdale C.J."/>
            <person name="Hempel F."/>
            <person name="Henrissat B."/>
            <person name="Hoppner M.P."/>
            <person name="Ishida K."/>
            <person name="Kim E."/>
            <person name="Koreny L."/>
            <person name="Kroth P.G."/>
            <person name="Liu Y."/>
            <person name="Malik S.B."/>
            <person name="Maier U.G."/>
            <person name="McRose D."/>
            <person name="Mock T."/>
            <person name="Neilson J.A."/>
            <person name="Onodera N.T."/>
            <person name="Poole A.M."/>
            <person name="Pritham E.J."/>
            <person name="Richards T.A."/>
            <person name="Rocap G."/>
            <person name="Roy S.W."/>
            <person name="Sarai C."/>
            <person name="Schaack S."/>
            <person name="Shirato S."/>
            <person name="Slamovits C.H."/>
            <person name="Spencer D.F."/>
            <person name="Suzuki S."/>
            <person name="Worden A.Z."/>
            <person name="Zauner S."/>
            <person name="Barry K."/>
            <person name="Bell C."/>
            <person name="Bharti A.K."/>
            <person name="Crow J.A."/>
            <person name="Grimwood J."/>
            <person name="Kramer R."/>
            <person name="Lindquist E."/>
            <person name="Lucas S."/>
            <person name="Salamov A."/>
            <person name="McFadden G.I."/>
            <person name="Lane C.E."/>
            <person name="Keeling P.J."/>
            <person name="Gray M.W."/>
            <person name="Grigoriev I.V."/>
            <person name="Archibald J.M."/>
        </authorList>
    </citation>
    <scope>NUCLEOTIDE SEQUENCE</scope>
    <source>
        <strain evidence="2 4">CCMP2712</strain>
    </source>
</reference>
<sequence length="497" mass="55307">MGGIGGSGMAKLCAAMAGLMLMGGCTGRFIAMVDTDKGTRRSHLEAEKSHSLYRPLALRGGGETEKSSSRSEGAFDPSMARKRMETMWSRESITFGEEQSAMHIHREEWITDRLCLTKGFEIVRDDLQLSLEGLSVCTADLTCPSVASILGRFSCGESFSTLFFSELSHPKFKCFESSSMQSSFLKTSVAREATGMLGERFRSKFYRGNPLSYQLFNFDVVSHVNISMLTAQSKYPSSKSGQDNNHSCILGCLRAFDPDNSNHVQIRRLLGESNFEFLSSSAAGKGEEAQETACLIAGCILAVQGMREVMESMSRVMDGRGMCHATASLLTDKQQDRMLYCARGSVFDGQIREQGMGTDAAKYKVHRILHRDGNNRFFIKYGDIKFYDIYFMPYPLREGEDEAAKEDEIDEAVALSPEDEAEGSQNMLVALWCKMRVIPPTVLAVGMLLLGFSQSGQKDVFQQTFDPLLSKGREVKKWIQRTLEKHRKSEAVKGAKR</sequence>
<reference evidence="3" key="3">
    <citation type="submission" date="2016-03" db="UniProtKB">
        <authorList>
            <consortium name="EnsemblProtists"/>
        </authorList>
    </citation>
    <scope>IDENTIFICATION</scope>
</reference>
<evidence type="ECO:0000256" key="1">
    <source>
        <dbReference type="SAM" id="MobiDB-lite"/>
    </source>
</evidence>
<dbReference type="PaxDb" id="55529-EKX50083"/>
<keyword evidence="4" id="KW-1185">Reference proteome</keyword>
<dbReference type="Proteomes" id="UP000011087">
    <property type="component" value="Unassembled WGS sequence"/>
</dbReference>
<organism evidence="2">
    <name type="scientific">Guillardia theta (strain CCMP2712)</name>
    <name type="common">Cryptophyte</name>
    <dbReference type="NCBI Taxonomy" id="905079"/>
    <lineage>
        <taxon>Eukaryota</taxon>
        <taxon>Cryptophyceae</taxon>
        <taxon>Pyrenomonadales</taxon>
        <taxon>Geminigeraceae</taxon>
        <taxon>Guillardia</taxon>
    </lineage>
</organism>
<dbReference type="EMBL" id="JH992980">
    <property type="protein sequence ID" value="EKX50083.1"/>
    <property type="molecule type" value="Genomic_DNA"/>
</dbReference>
<dbReference type="HOGENOM" id="CLU_549148_0_0_1"/>
<proteinExistence type="predicted"/>
<feature type="region of interest" description="Disordered" evidence="1">
    <location>
        <begin position="55"/>
        <end position="76"/>
    </location>
</feature>
<gene>
    <name evidence="2" type="ORF">GUITHDRAFT_104313</name>
</gene>
<dbReference type="GeneID" id="17306600"/>
<evidence type="ECO:0000313" key="3">
    <source>
        <dbReference type="EnsemblProtists" id="EKX50083"/>
    </source>
</evidence>
<dbReference type="AlphaFoldDB" id="L1JPT3"/>
<dbReference type="EnsemblProtists" id="EKX50083">
    <property type="protein sequence ID" value="EKX50083"/>
    <property type="gene ID" value="GUITHDRAFT_104313"/>
</dbReference>
<accession>L1JPT3</accession>
<dbReference type="KEGG" id="gtt:GUITHDRAFT_104313"/>
<dbReference type="RefSeq" id="XP_005837063.1">
    <property type="nucleotide sequence ID" value="XM_005837006.1"/>
</dbReference>
<evidence type="ECO:0000313" key="2">
    <source>
        <dbReference type="EMBL" id="EKX50083.1"/>
    </source>
</evidence>
<protein>
    <submittedName>
        <fullName evidence="2 3">Uncharacterized protein</fullName>
    </submittedName>
</protein>
<evidence type="ECO:0000313" key="4">
    <source>
        <dbReference type="Proteomes" id="UP000011087"/>
    </source>
</evidence>
<name>L1JPT3_GUITC</name>